<organism evidence="2 3">
    <name type="scientific">Mucor saturninus</name>
    <dbReference type="NCBI Taxonomy" id="64648"/>
    <lineage>
        <taxon>Eukaryota</taxon>
        <taxon>Fungi</taxon>
        <taxon>Fungi incertae sedis</taxon>
        <taxon>Mucoromycota</taxon>
        <taxon>Mucoromycotina</taxon>
        <taxon>Mucoromycetes</taxon>
        <taxon>Mucorales</taxon>
        <taxon>Mucorineae</taxon>
        <taxon>Mucoraceae</taxon>
        <taxon>Mucor</taxon>
    </lineage>
</organism>
<dbReference type="SUPFAM" id="SSF46689">
    <property type="entry name" value="Homeodomain-like"/>
    <property type="match status" value="1"/>
</dbReference>
<dbReference type="Pfam" id="PF01498">
    <property type="entry name" value="HTH_Tnp_Tc3_2"/>
    <property type="match status" value="1"/>
</dbReference>
<evidence type="ECO:0000313" key="2">
    <source>
        <dbReference type="EMBL" id="KAG2191814.1"/>
    </source>
</evidence>
<dbReference type="OrthoDB" id="2288347at2759"/>
<protein>
    <recommendedName>
        <fullName evidence="1">Transposase Tc1-like domain-containing protein</fullName>
    </recommendedName>
</protein>
<feature type="domain" description="Transposase Tc1-like" evidence="1">
    <location>
        <begin position="58"/>
        <end position="128"/>
    </location>
</feature>
<evidence type="ECO:0000259" key="1">
    <source>
        <dbReference type="Pfam" id="PF01498"/>
    </source>
</evidence>
<dbReference type="Gene3D" id="3.30.420.10">
    <property type="entry name" value="Ribonuclease H-like superfamily/Ribonuclease H"/>
    <property type="match status" value="1"/>
</dbReference>
<dbReference type="GO" id="GO:0003677">
    <property type="term" value="F:DNA binding"/>
    <property type="evidence" value="ECO:0007669"/>
    <property type="project" value="InterPro"/>
</dbReference>
<proteinExistence type="predicted"/>
<feature type="non-terminal residue" evidence="2">
    <location>
        <position position="1"/>
    </location>
</feature>
<dbReference type="InterPro" id="IPR009057">
    <property type="entry name" value="Homeodomain-like_sf"/>
</dbReference>
<name>A0A8H7UV11_9FUNG</name>
<dbReference type="GO" id="GO:0006313">
    <property type="term" value="P:DNA transposition"/>
    <property type="evidence" value="ECO:0007669"/>
    <property type="project" value="InterPro"/>
</dbReference>
<gene>
    <name evidence="2" type="ORF">INT47_011938</name>
</gene>
<dbReference type="EMBL" id="JAEPRD010000348">
    <property type="protein sequence ID" value="KAG2191814.1"/>
    <property type="molecule type" value="Genomic_DNA"/>
</dbReference>
<dbReference type="Proteomes" id="UP000603453">
    <property type="component" value="Unassembled WGS sequence"/>
</dbReference>
<dbReference type="InterPro" id="IPR002492">
    <property type="entry name" value="Transposase_Tc1-like"/>
</dbReference>
<dbReference type="InterPro" id="IPR036397">
    <property type="entry name" value="RNaseH_sf"/>
</dbReference>
<reference evidence="2" key="1">
    <citation type="submission" date="2020-12" db="EMBL/GenBank/DDBJ databases">
        <title>Metabolic potential, ecology and presence of endohyphal bacteria is reflected in genomic diversity of Mucoromycotina.</title>
        <authorList>
            <person name="Muszewska A."/>
            <person name="Okrasinska A."/>
            <person name="Steczkiewicz K."/>
            <person name="Drgas O."/>
            <person name="Orlowska M."/>
            <person name="Perlinska-Lenart U."/>
            <person name="Aleksandrzak-Piekarczyk T."/>
            <person name="Szatraj K."/>
            <person name="Zielenkiewicz U."/>
            <person name="Pilsyk S."/>
            <person name="Malc E."/>
            <person name="Mieczkowski P."/>
            <person name="Kruszewska J.S."/>
            <person name="Biernat P."/>
            <person name="Pawlowska J."/>
        </authorList>
    </citation>
    <scope>NUCLEOTIDE SEQUENCE</scope>
    <source>
        <strain evidence="2">WA0000017839</strain>
    </source>
</reference>
<dbReference type="AlphaFoldDB" id="A0A8H7UV11"/>
<accession>A0A8H7UV11</accession>
<comment type="caution">
    <text evidence="2">The sequence shown here is derived from an EMBL/GenBank/DDBJ whole genome shotgun (WGS) entry which is preliminary data.</text>
</comment>
<sequence>EPFTTCSNLDSCQAAIGTMVGVNRPNVQNAVGRVVQTGSFLKRKSPGRPNSLNDYIARHLERIIRKEPFQIVGQISEELRLMDKPHAATTVRRWLKELGFKHYFPSLKPLLTDNQKERRLLWAREHVNWTYEQWKKVIWSDEPRFGIHDNDGFPHLLRKEGERYQSCHVLRFVKYGGGSVMVWS</sequence>
<dbReference type="GO" id="GO:0015074">
    <property type="term" value="P:DNA integration"/>
    <property type="evidence" value="ECO:0007669"/>
    <property type="project" value="InterPro"/>
</dbReference>
<keyword evidence="3" id="KW-1185">Reference proteome</keyword>
<evidence type="ECO:0000313" key="3">
    <source>
        <dbReference type="Proteomes" id="UP000603453"/>
    </source>
</evidence>